<protein>
    <recommendedName>
        <fullName evidence="3">Outer membrane lipoprotein-sorting protein</fullName>
    </recommendedName>
</protein>
<dbReference type="Gene3D" id="2.50.20.10">
    <property type="entry name" value="Lipoprotein localisation LolA/LolB/LppX"/>
    <property type="match status" value="1"/>
</dbReference>
<name>A0A6P1M7H0_9BACT</name>
<dbReference type="RefSeq" id="WP_160627867.1">
    <property type="nucleotide sequence ID" value="NZ_CP047593.1"/>
</dbReference>
<dbReference type="KEGG" id="taer:GT409_05865"/>
<evidence type="ECO:0000313" key="2">
    <source>
        <dbReference type="Proteomes" id="UP000464954"/>
    </source>
</evidence>
<keyword evidence="2" id="KW-1185">Reference proteome</keyword>
<evidence type="ECO:0000313" key="1">
    <source>
        <dbReference type="EMBL" id="QHI68993.1"/>
    </source>
</evidence>
<dbReference type="EMBL" id="CP047593">
    <property type="protein sequence ID" value="QHI68993.1"/>
    <property type="molecule type" value="Genomic_DNA"/>
</dbReference>
<accession>A0A6P1M7H0</accession>
<sequence>MPKPSIILSIIILISKLTAMKRIFFVLFAAWSVMAEQSLPPAPRILAAARAQLPPYPVFMSGSLKEKAPNGFVRKTLKVEMTLDWNAQAPRADYKITDSKAKQVQELKLMLSPDGMNPSFTENGKEASFDPNAEIADSGVTWADLTFAFLWNPNAETVGVERKFGKERYQISIPRPDNRVLQLWVEKDSGRMVQAEERNADGNRIKVIKVVSVKNFDDLWMVKDLDIIQPETGAKASLRIDEVKEVK</sequence>
<reference evidence="1 2" key="1">
    <citation type="submission" date="2020-01" db="EMBL/GenBank/DDBJ databases">
        <title>Ponticoccus aerotolerans gen. nov., sp. nov., an anaerobic bacterium and proposal of Ponticoccusceae fam. nov., Ponticoccusles ord. nov. and Ponticoccuse classis nov. in the phylum Kiritimatiellaeota.</title>
        <authorList>
            <person name="Zhou L.Y."/>
            <person name="Du Z.J."/>
        </authorList>
    </citation>
    <scope>NUCLEOTIDE SEQUENCE [LARGE SCALE GENOMIC DNA]</scope>
    <source>
        <strain evidence="1 2">S-5007</strain>
    </source>
</reference>
<dbReference type="Proteomes" id="UP000464954">
    <property type="component" value="Chromosome"/>
</dbReference>
<gene>
    <name evidence="1" type="ORF">GT409_05865</name>
</gene>
<dbReference type="AlphaFoldDB" id="A0A6P1M7H0"/>
<proteinExistence type="predicted"/>
<evidence type="ECO:0008006" key="3">
    <source>
        <dbReference type="Google" id="ProtNLM"/>
    </source>
</evidence>
<organism evidence="1 2">
    <name type="scientific">Tichowtungia aerotolerans</name>
    <dbReference type="NCBI Taxonomy" id="2697043"/>
    <lineage>
        <taxon>Bacteria</taxon>
        <taxon>Pseudomonadati</taxon>
        <taxon>Kiritimatiellota</taxon>
        <taxon>Tichowtungiia</taxon>
        <taxon>Tichowtungiales</taxon>
        <taxon>Tichowtungiaceae</taxon>
        <taxon>Tichowtungia</taxon>
    </lineage>
</organism>